<accession>A0A4U5MMK6</accession>
<dbReference type="InterPro" id="IPR013961">
    <property type="entry name" value="RAI1"/>
</dbReference>
<evidence type="ECO:0000313" key="5">
    <source>
        <dbReference type="Proteomes" id="UP000298663"/>
    </source>
</evidence>
<reference evidence="4 5" key="1">
    <citation type="journal article" date="2015" name="Genome Biol.">
        <title>Comparative genomics of Steinernema reveals deeply conserved gene regulatory networks.</title>
        <authorList>
            <person name="Dillman A.R."/>
            <person name="Macchietto M."/>
            <person name="Porter C.F."/>
            <person name="Rogers A."/>
            <person name="Williams B."/>
            <person name="Antoshechkin I."/>
            <person name="Lee M.M."/>
            <person name="Goodwin Z."/>
            <person name="Lu X."/>
            <person name="Lewis E.E."/>
            <person name="Goodrich-Blair H."/>
            <person name="Stock S.P."/>
            <person name="Adams B.J."/>
            <person name="Sternberg P.W."/>
            <person name="Mortazavi A."/>
        </authorList>
    </citation>
    <scope>NUCLEOTIDE SEQUENCE [LARGE SCALE GENOMIC DNA]</scope>
    <source>
        <strain evidence="4 5">ALL</strain>
    </source>
</reference>
<dbReference type="AlphaFoldDB" id="A0A4U5MMK6"/>
<keyword evidence="2" id="KW-0694">RNA-binding</keyword>
<evidence type="ECO:0000313" key="4">
    <source>
        <dbReference type="EMBL" id="TKR70756.1"/>
    </source>
</evidence>
<comment type="subcellular location">
    <subcellularLocation>
        <location evidence="2">Nucleus</location>
    </subcellularLocation>
</comment>
<name>A0A4U5MMK6_STECR</name>
<dbReference type="EC" id="3.6.1.-" evidence="2"/>
<evidence type="ECO:0000259" key="3">
    <source>
        <dbReference type="Pfam" id="PF08652"/>
    </source>
</evidence>
<proteinExistence type="inferred from homology"/>
<comment type="cofactor">
    <cofactor evidence="2">
        <name>a divalent metal cation</name>
        <dbReference type="ChEBI" id="CHEBI:60240"/>
    </cofactor>
</comment>
<evidence type="ECO:0000256" key="1">
    <source>
        <dbReference type="ARBA" id="ARBA00006562"/>
    </source>
</evidence>
<keyword evidence="2" id="KW-0479">Metal-binding</keyword>
<keyword evidence="2" id="KW-0378">Hydrolase</keyword>
<dbReference type="GO" id="GO:0046872">
    <property type="term" value="F:metal ion binding"/>
    <property type="evidence" value="ECO:0007669"/>
    <property type="project" value="UniProtKB-KW"/>
</dbReference>
<dbReference type="Pfam" id="PF08652">
    <property type="entry name" value="RAI1"/>
    <property type="match status" value="1"/>
</dbReference>
<organism evidence="4 5">
    <name type="scientific">Steinernema carpocapsae</name>
    <name type="common">Entomopathogenic nematode</name>
    <dbReference type="NCBI Taxonomy" id="34508"/>
    <lineage>
        <taxon>Eukaryota</taxon>
        <taxon>Metazoa</taxon>
        <taxon>Ecdysozoa</taxon>
        <taxon>Nematoda</taxon>
        <taxon>Chromadorea</taxon>
        <taxon>Rhabditida</taxon>
        <taxon>Tylenchina</taxon>
        <taxon>Panagrolaimomorpha</taxon>
        <taxon>Strongyloidoidea</taxon>
        <taxon>Steinernematidae</taxon>
        <taxon>Steinernema</taxon>
    </lineage>
</organism>
<dbReference type="GO" id="GO:0005829">
    <property type="term" value="C:cytosol"/>
    <property type="evidence" value="ECO:0007669"/>
    <property type="project" value="TreeGrafter"/>
</dbReference>
<dbReference type="PANTHER" id="PTHR12395:SF9">
    <property type="entry name" value="DECAPPING AND EXORIBONUCLEASE PROTEIN"/>
    <property type="match status" value="1"/>
</dbReference>
<comment type="similarity">
    <text evidence="1 2">Belongs to the DXO/Dom3Z family.</text>
</comment>
<dbReference type="GO" id="GO:0000956">
    <property type="term" value="P:nuclear-transcribed mRNA catabolic process"/>
    <property type="evidence" value="ECO:0007669"/>
    <property type="project" value="TreeGrafter"/>
</dbReference>
<protein>
    <recommendedName>
        <fullName evidence="2">Decapping nuclease</fullName>
        <ecNumber evidence="2">3.6.1.-</ecNumber>
    </recommendedName>
</protein>
<comment type="function">
    <text evidence="2">Decapping enzyme for NAD-capped RNAs: specifically hydrolyzes the nicotinamide adenine dinucleotide (NAD) cap from a subset of RNAs by removing the entire NAD moiety from the 5'-end of an NAD-capped RNA.</text>
</comment>
<dbReference type="PANTHER" id="PTHR12395">
    <property type="entry name" value="DOM-3 RELATED"/>
    <property type="match status" value="1"/>
</dbReference>
<keyword evidence="2" id="KW-0540">Nuclease</keyword>
<dbReference type="GO" id="GO:0005634">
    <property type="term" value="C:nucleus"/>
    <property type="evidence" value="ECO:0007669"/>
    <property type="project" value="UniProtKB-SubCell"/>
</dbReference>
<dbReference type="Proteomes" id="UP000298663">
    <property type="component" value="Unassembled WGS sequence"/>
</dbReference>
<keyword evidence="2" id="KW-0547">Nucleotide-binding</keyword>
<sequence>MCKFLKIRHQKAPSSLAWDYIIMSRRHFRFVQDLDRVSLQDLQERSNGYGVILADMSEQQQMPMYSPYVFPELPKLIYTLPPANFANYQENVQWSIERISECTASRTIGFQGGSVNARILYEPLVKEVLLPEEQIDLRTKVNIERFHLDVCDIVAEKAKYEESTDVGTTVEGCSIVANREILALLASSIQRQQTYIKVKCCFYKGRLFLKKGREPMPDYQNGDKIPEADINRPLVFECAMTCPQENEPNFLTAEAPWYQLYVQTMVTLNNKQIFVNGEVNCLDWNNKLEQVDLKCRKGGLASEPMWNFYSAEWFMRSKLVGTEKLLVGKYYDGIDKVEGVEAINISELETGSGHFRDGRCFSFQNPWKKSALFKHLNDVLDTLYQVASSPEYYGKVVEVVKEAGEKGFFVTYVTDDLKAIFPDHFLTRFGRYNFD</sequence>
<reference evidence="4 5" key="2">
    <citation type="journal article" date="2019" name="G3 (Bethesda)">
        <title>Hybrid Assembly of the Genome of the Entomopathogenic Nematode Steinernema carpocapsae Identifies the X-Chromosome.</title>
        <authorList>
            <person name="Serra L."/>
            <person name="Macchietto M."/>
            <person name="Macias-Munoz A."/>
            <person name="McGill C.J."/>
            <person name="Rodriguez I.M."/>
            <person name="Rodriguez B."/>
            <person name="Murad R."/>
            <person name="Mortazavi A."/>
        </authorList>
    </citation>
    <scope>NUCLEOTIDE SEQUENCE [LARGE SCALE GENOMIC DNA]</scope>
    <source>
        <strain evidence="4 5">ALL</strain>
    </source>
</reference>
<dbReference type="GO" id="GO:0000166">
    <property type="term" value="F:nucleotide binding"/>
    <property type="evidence" value="ECO:0007669"/>
    <property type="project" value="UniProtKB-KW"/>
</dbReference>
<dbReference type="GO" id="GO:0110155">
    <property type="term" value="P:NAD-cap decapping"/>
    <property type="evidence" value="ECO:0007669"/>
    <property type="project" value="TreeGrafter"/>
</dbReference>
<dbReference type="GO" id="GO:0004518">
    <property type="term" value="F:nuclease activity"/>
    <property type="evidence" value="ECO:0007669"/>
    <property type="project" value="UniProtKB-KW"/>
</dbReference>
<dbReference type="EMBL" id="AZBU02000007">
    <property type="protein sequence ID" value="TKR70756.1"/>
    <property type="molecule type" value="Genomic_DNA"/>
</dbReference>
<gene>
    <name evidence="4" type="ORF">L596_022740</name>
</gene>
<dbReference type="GO" id="GO:0034353">
    <property type="term" value="F:mRNA 5'-diphosphatase activity"/>
    <property type="evidence" value="ECO:0007669"/>
    <property type="project" value="TreeGrafter"/>
</dbReference>
<evidence type="ECO:0000256" key="2">
    <source>
        <dbReference type="RuleBase" id="RU367113"/>
    </source>
</evidence>
<keyword evidence="5" id="KW-1185">Reference proteome</keyword>
<dbReference type="GO" id="GO:0003723">
    <property type="term" value="F:RNA binding"/>
    <property type="evidence" value="ECO:0007669"/>
    <property type="project" value="UniProtKB-KW"/>
</dbReference>
<comment type="caution">
    <text evidence="4">The sequence shown here is derived from an EMBL/GenBank/DDBJ whole genome shotgun (WGS) entry which is preliminary data.</text>
</comment>
<dbReference type="InterPro" id="IPR039039">
    <property type="entry name" value="RAI1-like_fam"/>
</dbReference>
<feature type="domain" description="RAI1-like" evidence="3">
    <location>
        <begin position="167"/>
        <end position="424"/>
    </location>
</feature>
<keyword evidence="2" id="KW-0539">Nucleus</keyword>